<proteinExistence type="inferred from homology"/>
<keyword evidence="1" id="KW-0521">NADP</keyword>
<dbReference type="InterPro" id="IPR006140">
    <property type="entry name" value="D-isomer_DH_NAD-bd"/>
</dbReference>
<dbReference type="SUPFAM" id="SSF52283">
    <property type="entry name" value="Formate/glycerate dehydrogenase catalytic domain-like"/>
    <property type="match status" value="1"/>
</dbReference>
<evidence type="ECO:0000256" key="1">
    <source>
        <dbReference type="ARBA" id="ARBA00022857"/>
    </source>
</evidence>
<dbReference type="PANTHER" id="PTHR10996">
    <property type="entry name" value="2-HYDROXYACID DEHYDROGENASE-RELATED"/>
    <property type="match status" value="1"/>
</dbReference>
<evidence type="ECO:0000313" key="7">
    <source>
        <dbReference type="EMBL" id="MBE3639805.1"/>
    </source>
</evidence>
<organism evidence="7 8">
    <name type="scientific">Mangrovicoccus algicola</name>
    <dbReference type="NCBI Taxonomy" id="2771008"/>
    <lineage>
        <taxon>Bacteria</taxon>
        <taxon>Pseudomonadati</taxon>
        <taxon>Pseudomonadota</taxon>
        <taxon>Alphaproteobacteria</taxon>
        <taxon>Rhodobacterales</taxon>
        <taxon>Paracoccaceae</taxon>
        <taxon>Mangrovicoccus</taxon>
    </lineage>
</organism>
<dbReference type="AlphaFoldDB" id="A0A8J6YY69"/>
<evidence type="ECO:0000256" key="4">
    <source>
        <dbReference type="RuleBase" id="RU003719"/>
    </source>
</evidence>
<protein>
    <submittedName>
        <fullName evidence="7">2-hydroxyacid dehydrogenase</fullName>
    </submittedName>
</protein>
<evidence type="ECO:0000256" key="2">
    <source>
        <dbReference type="ARBA" id="ARBA00023002"/>
    </source>
</evidence>
<sequence>MKPDVMVLHAQRPEAMAQLEQAYTLHRWDLAADRDAFLAEHGPKCRAAATNGHAPMTAAMLEAMPALELVACSSAGFDGFDTAAMAARGVRLTNSSPALCDDVADTAILLMLAARRGMVAGDAWVRSGDWAAKGPMPLMRATSGKVLGIVGMGTIGKAIARRAEAMGMQVRYWNRRPKDVPWEYVADLTELARQSDTLVAIVAGGEGTAGLISRGVLEALGPEGLFVNVSRGSVVDEAAMIDCLGTGRLGHAALDVYASEPDPDPRLTSLANTTLYPHHASGTVETRNAMAQLVVDNLAALFAGQALLTEVDLSGYLPQPAEA</sequence>
<keyword evidence="2 4" id="KW-0560">Oxidoreductase</keyword>
<dbReference type="GO" id="GO:0051287">
    <property type="term" value="F:NAD binding"/>
    <property type="evidence" value="ECO:0007669"/>
    <property type="project" value="InterPro"/>
</dbReference>
<dbReference type="Pfam" id="PF02826">
    <property type="entry name" value="2-Hacid_dh_C"/>
    <property type="match status" value="1"/>
</dbReference>
<dbReference type="Gene3D" id="3.40.50.720">
    <property type="entry name" value="NAD(P)-binding Rossmann-like Domain"/>
    <property type="match status" value="2"/>
</dbReference>
<dbReference type="Proteomes" id="UP000609121">
    <property type="component" value="Unassembled WGS sequence"/>
</dbReference>
<dbReference type="InterPro" id="IPR050223">
    <property type="entry name" value="D-isomer_2-hydroxyacid_DH"/>
</dbReference>
<dbReference type="PANTHER" id="PTHR10996:SF178">
    <property type="entry name" value="2-HYDROXYACID DEHYDROGENASE YGL185C-RELATED"/>
    <property type="match status" value="1"/>
</dbReference>
<keyword evidence="3" id="KW-0520">NAD</keyword>
<comment type="caution">
    <text evidence="7">The sequence shown here is derived from an EMBL/GenBank/DDBJ whole genome shotgun (WGS) entry which is preliminary data.</text>
</comment>
<dbReference type="GO" id="GO:0005829">
    <property type="term" value="C:cytosol"/>
    <property type="evidence" value="ECO:0007669"/>
    <property type="project" value="TreeGrafter"/>
</dbReference>
<dbReference type="GO" id="GO:0016618">
    <property type="term" value="F:hydroxypyruvate reductase [NAD(P)H] activity"/>
    <property type="evidence" value="ECO:0007669"/>
    <property type="project" value="TreeGrafter"/>
</dbReference>
<evidence type="ECO:0000313" key="8">
    <source>
        <dbReference type="Proteomes" id="UP000609121"/>
    </source>
</evidence>
<dbReference type="FunFam" id="3.40.50.720:FF:000213">
    <property type="entry name" value="Putative 2-hydroxyacid dehydrogenase"/>
    <property type="match status" value="1"/>
</dbReference>
<dbReference type="EMBL" id="JACVXA010000059">
    <property type="protein sequence ID" value="MBE3639805.1"/>
    <property type="molecule type" value="Genomic_DNA"/>
</dbReference>
<dbReference type="GO" id="GO:0030267">
    <property type="term" value="F:glyoxylate reductase (NADPH) activity"/>
    <property type="evidence" value="ECO:0007669"/>
    <property type="project" value="TreeGrafter"/>
</dbReference>
<feature type="domain" description="D-isomer specific 2-hydroxyacid dehydrogenase catalytic" evidence="5">
    <location>
        <begin position="6"/>
        <end position="311"/>
    </location>
</feature>
<dbReference type="CDD" id="cd12156">
    <property type="entry name" value="HPPR"/>
    <property type="match status" value="1"/>
</dbReference>
<dbReference type="RefSeq" id="WP_193184900.1">
    <property type="nucleotide sequence ID" value="NZ_JACVXA010000059.1"/>
</dbReference>
<evidence type="ECO:0000256" key="3">
    <source>
        <dbReference type="ARBA" id="ARBA00023027"/>
    </source>
</evidence>
<comment type="similarity">
    <text evidence="4">Belongs to the D-isomer specific 2-hydroxyacid dehydrogenase family.</text>
</comment>
<feature type="domain" description="D-isomer specific 2-hydroxyacid dehydrogenase NAD-binding" evidence="6">
    <location>
        <begin position="109"/>
        <end position="280"/>
    </location>
</feature>
<dbReference type="SUPFAM" id="SSF51735">
    <property type="entry name" value="NAD(P)-binding Rossmann-fold domains"/>
    <property type="match status" value="1"/>
</dbReference>
<dbReference type="Pfam" id="PF00389">
    <property type="entry name" value="2-Hacid_dh"/>
    <property type="match status" value="1"/>
</dbReference>
<gene>
    <name evidence="7" type="ORF">ICN82_16505</name>
</gene>
<evidence type="ECO:0000259" key="6">
    <source>
        <dbReference type="Pfam" id="PF02826"/>
    </source>
</evidence>
<reference evidence="7" key="1">
    <citation type="submission" date="2020-09" db="EMBL/GenBank/DDBJ databases">
        <title>A novel bacterium of genus Mangrovicoccus, isolated from South China Sea.</title>
        <authorList>
            <person name="Huang H."/>
            <person name="Mo K."/>
            <person name="Hu Y."/>
        </authorList>
    </citation>
    <scope>NUCLEOTIDE SEQUENCE</scope>
    <source>
        <strain evidence="7">HB182678</strain>
    </source>
</reference>
<evidence type="ECO:0000259" key="5">
    <source>
        <dbReference type="Pfam" id="PF00389"/>
    </source>
</evidence>
<keyword evidence="8" id="KW-1185">Reference proteome</keyword>
<dbReference type="InterPro" id="IPR006139">
    <property type="entry name" value="D-isomer_2_OHA_DH_cat_dom"/>
</dbReference>
<accession>A0A8J6YY69</accession>
<dbReference type="InterPro" id="IPR036291">
    <property type="entry name" value="NAD(P)-bd_dom_sf"/>
</dbReference>
<name>A0A8J6YY69_9RHOB</name>